<sequence>MLAEGIDTGIFMLVAYTAEEFNKASDFTKKIQGLNLPYSISVIIIDSSLDKTSASRL</sequence>
<comment type="caution">
    <text evidence="1">The sequence shown here is derived from an EMBL/GenBank/DDBJ whole genome shotgun (WGS) entry which is preliminary data.</text>
</comment>
<dbReference type="AlphaFoldDB" id="A0A645I149"/>
<reference evidence="1" key="1">
    <citation type="submission" date="2019-08" db="EMBL/GenBank/DDBJ databases">
        <authorList>
            <person name="Kucharzyk K."/>
            <person name="Murdoch R.W."/>
            <person name="Higgins S."/>
            <person name="Loffler F."/>
        </authorList>
    </citation>
    <scope>NUCLEOTIDE SEQUENCE</scope>
</reference>
<protein>
    <submittedName>
        <fullName evidence="1">Uncharacterized protein</fullName>
    </submittedName>
</protein>
<gene>
    <name evidence="1" type="ORF">SDC9_192578</name>
</gene>
<name>A0A645I149_9ZZZZ</name>
<evidence type="ECO:0000313" key="1">
    <source>
        <dbReference type="EMBL" id="MPN45011.1"/>
    </source>
</evidence>
<organism evidence="1">
    <name type="scientific">bioreactor metagenome</name>
    <dbReference type="NCBI Taxonomy" id="1076179"/>
    <lineage>
        <taxon>unclassified sequences</taxon>
        <taxon>metagenomes</taxon>
        <taxon>ecological metagenomes</taxon>
    </lineage>
</organism>
<accession>A0A645I149</accession>
<proteinExistence type="predicted"/>
<dbReference type="EMBL" id="VSSQ01104589">
    <property type="protein sequence ID" value="MPN45011.1"/>
    <property type="molecule type" value="Genomic_DNA"/>
</dbReference>